<sequence>MLNPLCSNTFNRSQESISKLSIPIQINGKCFQFSPIPKLIFRPANPTSCSEAANVPLPGSGDQSQLQFLNNWLDYHFRDAQFILRKPLMVTKFRKSSKDAGYSISQRDALFQTVFSKIYKSVKSGGVAAGCLLL</sequence>
<reference evidence="1 2" key="1">
    <citation type="journal article" date="2022" name="Nat. Plants">
        <title>Genomes of leafy and leafless Platanthera orchids illuminate the evolution of mycoheterotrophy.</title>
        <authorList>
            <person name="Li M.H."/>
            <person name="Liu K.W."/>
            <person name="Li Z."/>
            <person name="Lu H.C."/>
            <person name="Ye Q.L."/>
            <person name="Zhang D."/>
            <person name="Wang J.Y."/>
            <person name="Li Y.F."/>
            <person name="Zhong Z.M."/>
            <person name="Liu X."/>
            <person name="Yu X."/>
            <person name="Liu D.K."/>
            <person name="Tu X.D."/>
            <person name="Liu B."/>
            <person name="Hao Y."/>
            <person name="Liao X.Y."/>
            <person name="Jiang Y.T."/>
            <person name="Sun W.H."/>
            <person name="Chen J."/>
            <person name="Chen Y.Q."/>
            <person name="Ai Y."/>
            <person name="Zhai J.W."/>
            <person name="Wu S.S."/>
            <person name="Zhou Z."/>
            <person name="Hsiao Y.Y."/>
            <person name="Wu W.L."/>
            <person name="Chen Y.Y."/>
            <person name="Lin Y.F."/>
            <person name="Hsu J.L."/>
            <person name="Li C.Y."/>
            <person name="Wang Z.W."/>
            <person name="Zhao X."/>
            <person name="Zhong W.Y."/>
            <person name="Ma X.K."/>
            <person name="Ma L."/>
            <person name="Huang J."/>
            <person name="Chen G.Z."/>
            <person name="Huang M.Z."/>
            <person name="Huang L."/>
            <person name="Peng D.H."/>
            <person name="Luo Y.B."/>
            <person name="Zou S.Q."/>
            <person name="Chen S.P."/>
            <person name="Lan S."/>
            <person name="Tsai W.C."/>
            <person name="Van de Peer Y."/>
            <person name="Liu Z.J."/>
        </authorList>
    </citation>
    <scope>NUCLEOTIDE SEQUENCE [LARGE SCALE GENOMIC DNA]</scope>
    <source>
        <strain evidence="1">Lor288</strain>
    </source>
</reference>
<dbReference type="PANTHER" id="PTHR31451">
    <property type="match status" value="1"/>
</dbReference>
<keyword evidence="2" id="KW-1185">Reference proteome</keyword>
<evidence type="ECO:0000313" key="2">
    <source>
        <dbReference type="Proteomes" id="UP001412067"/>
    </source>
</evidence>
<dbReference type="Gene3D" id="3.20.20.80">
    <property type="entry name" value="Glycosidases"/>
    <property type="match status" value="1"/>
</dbReference>
<dbReference type="Proteomes" id="UP001412067">
    <property type="component" value="Unassembled WGS sequence"/>
</dbReference>
<proteinExistence type="predicted"/>
<dbReference type="PANTHER" id="PTHR31451:SF60">
    <property type="entry name" value="MANNAN ENDO-1,4-BETA-MANNOSIDASE 1"/>
    <property type="match status" value="1"/>
</dbReference>
<dbReference type="EMBL" id="JBBWWR010000009">
    <property type="protein sequence ID" value="KAK8961918.1"/>
    <property type="molecule type" value="Genomic_DNA"/>
</dbReference>
<dbReference type="InterPro" id="IPR045053">
    <property type="entry name" value="MAN-like"/>
</dbReference>
<comment type="caution">
    <text evidence="1">The sequence shown here is derived from an EMBL/GenBank/DDBJ whole genome shotgun (WGS) entry which is preliminary data.</text>
</comment>
<name>A0ABR2MCU0_9ASPA</name>
<accession>A0ABR2MCU0</accession>
<organism evidence="1 2">
    <name type="scientific">Platanthera guangdongensis</name>
    <dbReference type="NCBI Taxonomy" id="2320717"/>
    <lineage>
        <taxon>Eukaryota</taxon>
        <taxon>Viridiplantae</taxon>
        <taxon>Streptophyta</taxon>
        <taxon>Embryophyta</taxon>
        <taxon>Tracheophyta</taxon>
        <taxon>Spermatophyta</taxon>
        <taxon>Magnoliopsida</taxon>
        <taxon>Liliopsida</taxon>
        <taxon>Asparagales</taxon>
        <taxon>Orchidaceae</taxon>
        <taxon>Orchidoideae</taxon>
        <taxon>Orchideae</taxon>
        <taxon>Orchidinae</taxon>
        <taxon>Platanthera</taxon>
    </lineage>
</organism>
<gene>
    <name evidence="1" type="primary">MAN1</name>
    <name evidence="1" type="ORF">KSP40_PGU006283</name>
</gene>
<protein>
    <submittedName>
        <fullName evidence="1">Mannan endo-1,4-beta-mannosidase 1</fullName>
    </submittedName>
</protein>
<evidence type="ECO:0000313" key="1">
    <source>
        <dbReference type="EMBL" id="KAK8961918.1"/>
    </source>
</evidence>